<dbReference type="InterPro" id="IPR036249">
    <property type="entry name" value="Thioredoxin-like_sf"/>
</dbReference>
<evidence type="ECO:0000256" key="4">
    <source>
        <dbReference type="SAM" id="SignalP"/>
    </source>
</evidence>
<dbReference type="CDD" id="cd02968">
    <property type="entry name" value="SCO"/>
    <property type="match status" value="1"/>
</dbReference>
<proteinExistence type="inferred from homology"/>
<evidence type="ECO:0000313" key="6">
    <source>
        <dbReference type="Proteomes" id="UP000187550"/>
    </source>
</evidence>
<protein>
    <submittedName>
        <fullName evidence="5">Protein SCO1/2</fullName>
    </submittedName>
</protein>
<dbReference type="Pfam" id="PF02630">
    <property type="entry name" value="SCO1-SenC"/>
    <property type="match status" value="1"/>
</dbReference>
<keyword evidence="6" id="KW-1185">Reference proteome</keyword>
<reference evidence="6" key="1">
    <citation type="submission" date="2017-01" db="EMBL/GenBank/DDBJ databases">
        <authorList>
            <person name="Varghese N."/>
            <person name="Submissions S."/>
        </authorList>
    </citation>
    <scope>NUCLEOTIDE SEQUENCE [LARGE SCALE GENOMIC DNA]</scope>
    <source>
        <strain evidence="6">MNA4</strain>
    </source>
</reference>
<dbReference type="SUPFAM" id="SSF52833">
    <property type="entry name" value="Thioredoxin-like"/>
    <property type="match status" value="1"/>
</dbReference>
<organism evidence="5 6">
    <name type="scientific">Edaphobacillus lindanitolerans</name>
    <dbReference type="NCBI Taxonomy" id="550447"/>
    <lineage>
        <taxon>Bacteria</taxon>
        <taxon>Bacillati</taxon>
        <taxon>Bacillota</taxon>
        <taxon>Bacilli</taxon>
        <taxon>Bacillales</taxon>
        <taxon>Bacillaceae</taxon>
        <taxon>Edaphobacillus</taxon>
    </lineage>
</organism>
<keyword evidence="3" id="KW-1015">Disulfide bond</keyword>
<dbReference type="GO" id="GO:0046872">
    <property type="term" value="F:metal ion binding"/>
    <property type="evidence" value="ECO:0007669"/>
    <property type="project" value="UniProtKB-KW"/>
</dbReference>
<dbReference type="Proteomes" id="UP000187550">
    <property type="component" value="Unassembled WGS sequence"/>
</dbReference>
<dbReference type="PANTHER" id="PTHR12151">
    <property type="entry name" value="ELECTRON TRANSPORT PROTIN SCO1/SENC FAMILY MEMBER"/>
    <property type="match status" value="1"/>
</dbReference>
<dbReference type="STRING" id="550447.SAMN05428946_1377"/>
<dbReference type="AlphaFoldDB" id="A0A1U7PM38"/>
<evidence type="ECO:0000256" key="2">
    <source>
        <dbReference type="PIRSR" id="PIRSR603782-1"/>
    </source>
</evidence>
<evidence type="ECO:0000313" key="5">
    <source>
        <dbReference type="EMBL" id="SIT81130.1"/>
    </source>
</evidence>
<feature type="binding site" evidence="2">
    <location>
        <position position="72"/>
    </location>
    <ligand>
        <name>Cu cation</name>
        <dbReference type="ChEBI" id="CHEBI:23378"/>
    </ligand>
</feature>
<dbReference type="Gene3D" id="3.40.30.10">
    <property type="entry name" value="Glutaredoxin"/>
    <property type="match status" value="1"/>
</dbReference>
<comment type="similarity">
    <text evidence="1">Belongs to the SCO1/2 family.</text>
</comment>
<keyword evidence="2" id="KW-0479">Metal-binding</keyword>
<evidence type="ECO:0000256" key="1">
    <source>
        <dbReference type="ARBA" id="ARBA00010996"/>
    </source>
</evidence>
<dbReference type="EMBL" id="FTPL01000002">
    <property type="protein sequence ID" value="SIT81130.1"/>
    <property type="molecule type" value="Genomic_DNA"/>
</dbReference>
<dbReference type="PANTHER" id="PTHR12151:SF25">
    <property type="entry name" value="LINALOOL DEHYDRATASE_ISOMERASE DOMAIN-CONTAINING PROTEIN"/>
    <property type="match status" value="1"/>
</dbReference>
<sequence length="200" mass="22631">MHMKKLLAFTVFALAAAMLLGACNAGKFKGDFNWEVQSFEYTDQHGEKVSLDDLKGEVWLAQFVFTNCTSVCPPMMYNMTELQDRIKAKGIEDYKIVSFSVDPDHDTPEALQEYLDMFEVADESKWEMLTGYSQDEISKFSVKSFKLPVIDDPNSDQVTHGTSFFLVDQEGHAVKSYDGYVDVPFDIITEDMAALIKEGK</sequence>
<keyword evidence="4" id="KW-0732">Signal</keyword>
<name>A0A1U7PM38_9BACI</name>
<accession>A0A1U7PM38</accession>
<keyword evidence="2" id="KW-0186">Copper</keyword>
<feature type="disulfide bond" description="Redox-active" evidence="3">
    <location>
        <begin position="68"/>
        <end position="72"/>
    </location>
</feature>
<dbReference type="PROSITE" id="PS51257">
    <property type="entry name" value="PROKAR_LIPOPROTEIN"/>
    <property type="match status" value="1"/>
</dbReference>
<feature type="chain" id="PRO_5038375793" evidence="4">
    <location>
        <begin position="23"/>
        <end position="200"/>
    </location>
</feature>
<dbReference type="InterPro" id="IPR003782">
    <property type="entry name" value="SCO1/SenC"/>
</dbReference>
<feature type="signal peptide" evidence="4">
    <location>
        <begin position="1"/>
        <end position="22"/>
    </location>
</feature>
<feature type="binding site" evidence="2">
    <location>
        <position position="68"/>
    </location>
    <ligand>
        <name>Cu cation</name>
        <dbReference type="ChEBI" id="CHEBI:23378"/>
    </ligand>
</feature>
<evidence type="ECO:0000256" key="3">
    <source>
        <dbReference type="PIRSR" id="PIRSR603782-2"/>
    </source>
</evidence>
<feature type="binding site" evidence="2">
    <location>
        <position position="160"/>
    </location>
    <ligand>
        <name>Cu cation</name>
        <dbReference type="ChEBI" id="CHEBI:23378"/>
    </ligand>
</feature>
<gene>
    <name evidence="5" type="ORF">SAMN05428946_1377</name>
</gene>